<dbReference type="Gene3D" id="1.10.10.10">
    <property type="entry name" value="Winged helix-like DNA-binding domain superfamily/Winged helix DNA-binding domain"/>
    <property type="match status" value="1"/>
</dbReference>
<gene>
    <name evidence="2" type="ORF">APAL1065_LOCUS13501</name>
</gene>
<feature type="region of interest" description="Disordered" evidence="1">
    <location>
        <begin position="9"/>
        <end position="39"/>
    </location>
</feature>
<evidence type="ECO:0000256" key="1">
    <source>
        <dbReference type="SAM" id="MobiDB-lite"/>
    </source>
</evidence>
<dbReference type="EMBL" id="HBHT01020137">
    <property type="protein sequence ID" value="CAD9969088.1"/>
    <property type="molecule type" value="Transcribed_RNA"/>
</dbReference>
<dbReference type="AlphaFoldDB" id="A0A7S2YD67"/>
<accession>A0A7S2YD67</accession>
<name>A0A7S2YD67_9STRA</name>
<protein>
    <submittedName>
        <fullName evidence="2">Uncharacterized protein</fullName>
    </submittedName>
</protein>
<feature type="compositionally biased region" description="Polar residues" evidence="1">
    <location>
        <begin position="23"/>
        <end position="36"/>
    </location>
</feature>
<evidence type="ECO:0000313" key="2">
    <source>
        <dbReference type="EMBL" id="CAD9969088.1"/>
    </source>
</evidence>
<reference evidence="2" key="1">
    <citation type="submission" date="2021-01" db="EMBL/GenBank/DDBJ databases">
        <authorList>
            <person name="Corre E."/>
            <person name="Pelletier E."/>
            <person name="Niang G."/>
            <person name="Scheremetjew M."/>
            <person name="Finn R."/>
            <person name="Kale V."/>
            <person name="Holt S."/>
            <person name="Cochrane G."/>
            <person name="Meng A."/>
            <person name="Brown T."/>
            <person name="Cohen L."/>
        </authorList>
    </citation>
    <scope>NUCLEOTIDE SEQUENCE</scope>
    <source>
        <strain evidence="2">CCMP125</strain>
    </source>
</reference>
<proteinExistence type="predicted"/>
<organism evidence="2">
    <name type="scientific">Entomoneis paludosa</name>
    <dbReference type="NCBI Taxonomy" id="265537"/>
    <lineage>
        <taxon>Eukaryota</taxon>
        <taxon>Sar</taxon>
        <taxon>Stramenopiles</taxon>
        <taxon>Ochrophyta</taxon>
        <taxon>Bacillariophyta</taxon>
        <taxon>Bacillariophyceae</taxon>
        <taxon>Bacillariophycidae</taxon>
        <taxon>Entomoneidaceae</taxon>
        <taxon>Entomoneis</taxon>
    </lineage>
</organism>
<sequence length="175" mass="19359">MKMANLEVMGVVFPKPGDENDDSNASPRTSGRTTTYLAMVDKHRSTSSGAGDDEEAPSATKLAFLKSTLGGPTAMNHRRLILEHLVANNTAPRADLVNLRSQLLSETTQYSLEAATTCVDSMIRDHWLVRVSSSRRVSMNSQLALGPRTFMELPDLLTDQFGLEESQLPQQLYYR</sequence>
<dbReference type="InterPro" id="IPR036388">
    <property type="entry name" value="WH-like_DNA-bd_sf"/>
</dbReference>